<feature type="domain" description="Glycosyl transferase family 1" evidence="13">
    <location>
        <begin position="286"/>
        <end position="468"/>
    </location>
</feature>
<reference evidence="15 16" key="1">
    <citation type="journal article" date="2024" name="Nat. Commun.">
        <title>Phylogenomics reveals the evolutionary origins of lichenization in chlorophyte algae.</title>
        <authorList>
            <person name="Puginier C."/>
            <person name="Libourel C."/>
            <person name="Otte J."/>
            <person name="Skaloud P."/>
            <person name="Haon M."/>
            <person name="Grisel S."/>
            <person name="Petersen M."/>
            <person name="Berrin J.G."/>
            <person name="Delaux P.M."/>
            <person name="Dal Grande F."/>
            <person name="Keller J."/>
        </authorList>
    </citation>
    <scope>NUCLEOTIDE SEQUENCE [LARGE SCALE GENOMIC DNA]</scope>
    <source>
        <strain evidence="15 16">SAG 245.80</strain>
    </source>
</reference>
<dbReference type="GO" id="GO:0004377">
    <property type="term" value="F:GDP-Man:Man(3)GlcNAc(2)-PP-Dol alpha-1,2-mannosyltransferase activity"/>
    <property type="evidence" value="ECO:0007669"/>
    <property type="project" value="UniProtKB-EC"/>
</dbReference>
<gene>
    <name evidence="15" type="ORF">WJX81_003478</name>
</gene>
<sequence length="503" mass="53262">MLLSLAAPAFALLVFILLFGLDTALWAVLWLSCLVLFAALGLRKWLRRVLPPKQEGVIAFFHPNANGGGGGERVLWAAVKAVQETFPLAKVVIYLGDSLSGEQLRKSALSGFNVELPRSIEVVKLAEVDLLKPERYPHFTLVGQAAGSVGLGLAALRRLVPEVMVDTSGWAFAYPLARLAGVRVAAYVHYPTVSADMLAAVVARRPGFNNDPALAASWARSAAKLAYYCVFAAAYGAAGGCANAVMVNSSWTAGHIARLWWRVEPPLRVFPPCDTAALAALPLDRKLKRLYLVSLAQFRPEKDHAMQLRAFSRARRRAAGCAGHVADAVLAARLVLIGGCRGPADEARAADLRVLADQLGLGSAVDFAINVPFSEVTALLAGAVGGLHTMRDEHFGISVVQYMAAGVVPIAHNSGGPAADIVTLEEVPGGLQATGYLCASEDEFAAAITDVLAMDQVSRLRLAAAARRKAAEFSDARFAAGFLEALQPLLPPRMVTASSVAVG</sequence>
<comment type="caution">
    <text evidence="15">The sequence shown here is derived from an EMBL/GenBank/DDBJ whole genome shotgun (WGS) entry which is preliminary data.</text>
</comment>
<dbReference type="Proteomes" id="UP001445335">
    <property type="component" value="Unassembled WGS sequence"/>
</dbReference>
<comment type="catalytic activity">
    <reaction evidence="11">
        <text>an alpha-D-Man-(1-&gt;3)-[alpha-D-Man-(1-&gt;6)]-beta-D-Man-(1-&gt;4)-beta-D-GlcNAc-(1-&gt;4)-alpha-D-GlcNAc-diphospho-di-trans,poly-cis-dolichol + 2 GDP-alpha-D-mannose = an alpha-D-Man-(1-&gt;2)-alpha-D-Man-(1-&gt;2)-alpha-D-Man-(1-&gt;3)-[alpha-D-Man-(1-&gt;6)]-beta-D-Man-(1-&gt;4)-beta-D-GlcNAc-(1-&gt;4)-alpha-D-GlcNAc-diphospho-di-trans,poly-cis-dolichol + 2 GDP + 2 H(+)</text>
        <dbReference type="Rhea" id="RHEA:29523"/>
        <dbReference type="Rhea" id="RHEA-COMP:19515"/>
        <dbReference type="Rhea" id="RHEA-COMP:19516"/>
        <dbReference type="ChEBI" id="CHEBI:15378"/>
        <dbReference type="ChEBI" id="CHEBI:57527"/>
        <dbReference type="ChEBI" id="CHEBI:58189"/>
        <dbReference type="ChEBI" id="CHEBI:132511"/>
        <dbReference type="ChEBI" id="CHEBI:132515"/>
        <dbReference type="EC" id="2.4.1.131"/>
    </reaction>
    <physiologicalReaction direction="left-to-right" evidence="11">
        <dbReference type="Rhea" id="RHEA:29524"/>
    </physiologicalReaction>
</comment>
<dbReference type="InterPro" id="IPR031814">
    <property type="entry name" value="ALG11_N"/>
</dbReference>
<dbReference type="Gene3D" id="3.40.50.2000">
    <property type="entry name" value="Glycogen Phosphorylase B"/>
    <property type="match status" value="1"/>
</dbReference>
<evidence type="ECO:0000256" key="9">
    <source>
        <dbReference type="ARBA" id="ARBA00022989"/>
    </source>
</evidence>
<evidence type="ECO:0000313" key="15">
    <source>
        <dbReference type="EMBL" id="KAK9831961.1"/>
    </source>
</evidence>
<keyword evidence="9 12" id="KW-1133">Transmembrane helix</keyword>
<comment type="subcellular location">
    <subcellularLocation>
        <location evidence="1">Endoplasmic reticulum membrane</location>
        <topology evidence="1">Single-pass membrane protein</topology>
    </subcellularLocation>
</comment>
<organism evidence="15 16">
    <name type="scientific">Elliptochloris bilobata</name>
    <dbReference type="NCBI Taxonomy" id="381761"/>
    <lineage>
        <taxon>Eukaryota</taxon>
        <taxon>Viridiplantae</taxon>
        <taxon>Chlorophyta</taxon>
        <taxon>core chlorophytes</taxon>
        <taxon>Trebouxiophyceae</taxon>
        <taxon>Trebouxiophyceae incertae sedis</taxon>
        <taxon>Elliptochloris clade</taxon>
        <taxon>Elliptochloris</taxon>
    </lineage>
</organism>
<feature type="domain" description="ALG11 mannosyltransferase N-terminal" evidence="14">
    <location>
        <begin position="57"/>
        <end position="260"/>
    </location>
</feature>
<protein>
    <recommendedName>
        <fullName evidence="4">GDP-Man:Man(3)GlcNAc(2)-PP-Dol alpha-1,2-mannosyltransferase</fullName>
        <ecNumber evidence="3">2.4.1.131</ecNumber>
    </recommendedName>
</protein>
<keyword evidence="6" id="KW-0808">Transferase</keyword>
<evidence type="ECO:0000313" key="16">
    <source>
        <dbReference type="Proteomes" id="UP001445335"/>
    </source>
</evidence>
<dbReference type="AlphaFoldDB" id="A0AAW1RDX1"/>
<evidence type="ECO:0000256" key="5">
    <source>
        <dbReference type="ARBA" id="ARBA00022676"/>
    </source>
</evidence>
<evidence type="ECO:0000256" key="2">
    <source>
        <dbReference type="ARBA" id="ARBA00004922"/>
    </source>
</evidence>
<evidence type="ECO:0000256" key="4">
    <source>
        <dbReference type="ARBA" id="ARBA00022018"/>
    </source>
</evidence>
<dbReference type="PANTHER" id="PTHR45919:SF1">
    <property type="entry name" value="GDP-MAN:MAN(3)GLCNAC(2)-PP-DOL ALPHA-1,2-MANNOSYLTRANSFERASE"/>
    <property type="match status" value="1"/>
</dbReference>
<evidence type="ECO:0000256" key="12">
    <source>
        <dbReference type="SAM" id="Phobius"/>
    </source>
</evidence>
<evidence type="ECO:0000256" key="6">
    <source>
        <dbReference type="ARBA" id="ARBA00022679"/>
    </source>
</evidence>
<accession>A0AAW1RDX1</accession>
<keyword evidence="7 12" id="KW-0812">Transmembrane</keyword>
<evidence type="ECO:0000259" key="14">
    <source>
        <dbReference type="Pfam" id="PF15924"/>
    </source>
</evidence>
<keyword evidence="10 12" id="KW-0472">Membrane</keyword>
<evidence type="ECO:0000256" key="10">
    <source>
        <dbReference type="ARBA" id="ARBA00023136"/>
    </source>
</evidence>
<dbReference type="PANTHER" id="PTHR45919">
    <property type="entry name" value="GDP-MAN:MAN(3)GLCNAC(2)-PP-DOL ALPHA-1,2-MANNOSYLTRANSFERASE"/>
    <property type="match status" value="1"/>
</dbReference>
<evidence type="ECO:0000256" key="3">
    <source>
        <dbReference type="ARBA" id="ARBA00012645"/>
    </source>
</evidence>
<keyword evidence="8" id="KW-0256">Endoplasmic reticulum</keyword>
<comment type="pathway">
    <text evidence="2">Protein modification; protein glycosylation.</text>
</comment>
<keyword evidence="5" id="KW-0328">Glycosyltransferase</keyword>
<dbReference type="SUPFAM" id="SSF53756">
    <property type="entry name" value="UDP-Glycosyltransferase/glycogen phosphorylase"/>
    <property type="match status" value="1"/>
</dbReference>
<keyword evidence="16" id="KW-1185">Reference proteome</keyword>
<evidence type="ECO:0000256" key="1">
    <source>
        <dbReference type="ARBA" id="ARBA00004389"/>
    </source>
</evidence>
<dbReference type="InterPro" id="IPR001296">
    <property type="entry name" value="Glyco_trans_1"/>
</dbReference>
<evidence type="ECO:0000259" key="13">
    <source>
        <dbReference type="Pfam" id="PF00534"/>
    </source>
</evidence>
<evidence type="ECO:0000256" key="8">
    <source>
        <dbReference type="ARBA" id="ARBA00022824"/>
    </source>
</evidence>
<dbReference type="EC" id="2.4.1.131" evidence="3"/>
<evidence type="ECO:0000256" key="11">
    <source>
        <dbReference type="ARBA" id="ARBA00045065"/>
    </source>
</evidence>
<dbReference type="Pfam" id="PF15924">
    <property type="entry name" value="ALG11_N"/>
    <property type="match status" value="1"/>
</dbReference>
<dbReference type="GO" id="GO:0005789">
    <property type="term" value="C:endoplasmic reticulum membrane"/>
    <property type="evidence" value="ECO:0007669"/>
    <property type="project" value="UniProtKB-SubCell"/>
</dbReference>
<dbReference type="InterPro" id="IPR038013">
    <property type="entry name" value="ALG11"/>
</dbReference>
<evidence type="ECO:0000256" key="7">
    <source>
        <dbReference type="ARBA" id="ARBA00022692"/>
    </source>
</evidence>
<dbReference type="EMBL" id="JALJOU010000043">
    <property type="protein sequence ID" value="KAK9831961.1"/>
    <property type="molecule type" value="Genomic_DNA"/>
</dbReference>
<feature type="transmembrane region" description="Helical" evidence="12">
    <location>
        <begin position="12"/>
        <end position="40"/>
    </location>
</feature>
<dbReference type="Pfam" id="PF00534">
    <property type="entry name" value="Glycos_transf_1"/>
    <property type="match status" value="1"/>
</dbReference>
<name>A0AAW1RDX1_9CHLO</name>
<dbReference type="GO" id="GO:0006487">
    <property type="term" value="P:protein N-linked glycosylation"/>
    <property type="evidence" value="ECO:0007669"/>
    <property type="project" value="TreeGrafter"/>
</dbReference>
<proteinExistence type="predicted"/>